<evidence type="ECO:0000313" key="3">
    <source>
        <dbReference type="EMBL" id="GAA3709980.1"/>
    </source>
</evidence>
<dbReference type="SMART" id="SM00287">
    <property type="entry name" value="SH3b"/>
    <property type="match status" value="1"/>
</dbReference>
<dbReference type="Proteomes" id="UP001499884">
    <property type="component" value="Unassembled WGS sequence"/>
</dbReference>
<proteinExistence type="predicted"/>
<feature type="chain" id="PRO_5046851607" description="SH3b domain-containing protein" evidence="1">
    <location>
        <begin position="34"/>
        <end position="114"/>
    </location>
</feature>
<evidence type="ECO:0000313" key="4">
    <source>
        <dbReference type="Proteomes" id="UP001499884"/>
    </source>
</evidence>
<evidence type="ECO:0000259" key="2">
    <source>
        <dbReference type="SMART" id="SM00287"/>
    </source>
</evidence>
<comment type="caution">
    <text evidence="3">The sequence shown here is derived from an EMBL/GenBank/DDBJ whole genome shotgun (WGS) entry which is preliminary data.</text>
</comment>
<dbReference type="Gene3D" id="2.30.30.40">
    <property type="entry name" value="SH3 Domains"/>
    <property type="match status" value="1"/>
</dbReference>
<keyword evidence="4" id="KW-1185">Reference proteome</keyword>
<feature type="signal peptide" evidence="1">
    <location>
        <begin position="1"/>
        <end position="33"/>
    </location>
</feature>
<keyword evidence="1" id="KW-0732">Signal</keyword>
<organism evidence="3 4">
    <name type="scientific">Streptomyces tremellae</name>
    <dbReference type="NCBI Taxonomy" id="1124239"/>
    <lineage>
        <taxon>Bacteria</taxon>
        <taxon>Bacillati</taxon>
        <taxon>Actinomycetota</taxon>
        <taxon>Actinomycetes</taxon>
        <taxon>Kitasatosporales</taxon>
        <taxon>Streptomycetaceae</taxon>
        <taxon>Streptomyces</taxon>
    </lineage>
</organism>
<dbReference type="EMBL" id="BAABEP010000002">
    <property type="protein sequence ID" value="GAA3709980.1"/>
    <property type="molecule type" value="Genomic_DNA"/>
</dbReference>
<gene>
    <name evidence="3" type="ORF">GCM10023082_04870</name>
</gene>
<feature type="domain" description="SH3b" evidence="2">
    <location>
        <begin position="41"/>
        <end position="111"/>
    </location>
</feature>
<dbReference type="InterPro" id="IPR003646">
    <property type="entry name" value="SH3-like_bac-type"/>
</dbReference>
<dbReference type="Pfam" id="PF08239">
    <property type="entry name" value="SH3_3"/>
    <property type="match status" value="1"/>
</dbReference>
<name>A0ABP7DWN8_9ACTN</name>
<protein>
    <recommendedName>
        <fullName evidence="2">SH3b domain-containing protein</fullName>
    </recommendedName>
</protein>
<evidence type="ECO:0000256" key="1">
    <source>
        <dbReference type="SAM" id="SignalP"/>
    </source>
</evidence>
<accession>A0ABP7DWN8</accession>
<reference evidence="4" key="1">
    <citation type="journal article" date="2019" name="Int. J. Syst. Evol. Microbiol.">
        <title>The Global Catalogue of Microorganisms (GCM) 10K type strain sequencing project: providing services to taxonomists for standard genome sequencing and annotation.</title>
        <authorList>
            <consortium name="The Broad Institute Genomics Platform"/>
            <consortium name="The Broad Institute Genome Sequencing Center for Infectious Disease"/>
            <person name="Wu L."/>
            <person name="Ma J."/>
        </authorList>
    </citation>
    <scope>NUCLEOTIDE SEQUENCE [LARGE SCALE GENOMIC DNA]</scope>
    <source>
        <strain evidence="4">JCM 30846</strain>
    </source>
</reference>
<sequence length="114" mass="12013">MKVMPALKRFATVALSVSLLAGGAAALAPTASAASGCSTYDQSAEVDGNGINFRSGPSTSYKSKGLVYDKDQLALYCKSGSWYKAKLKKRSKGGLPAGTYGWIRQDMIKFHLAG</sequence>